<reference evidence="4" key="1">
    <citation type="submission" date="2017-02" db="UniProtKB">
        <authorList>
            <consortium name="WormBaseParasite"/>
        </authorList>
    </citation>
    <scope>IDENTIFICATION</scope>
</reference>
<evidence type="ECO:0000313" key="2">
    <source>
        <dbReference type="EMBL" id="VDK47651.1"/>
    </source>
</evidence>
<keyword evidence="3" id="KW-1185">Reference proteome</keyword>
<protein>
    <submittedName>
        <fullName evidence="2 4">Uncharacterized protein</fullName>
    </submittedName>
</protein>
<dbReference type="WBParaSite" id="ASIM_0001309601-mRNA-1">
    <property type="protein sequence ID" value="ASIM_0001309601-mRNA-1"/>
    <property type="gene ID" value="ASIM_0001309601"/>
</dbReference>
<dbReference type="AlphaFoldDB" id="A0A0M3JXL2"/>
<evidence type="ECO:0000256" key="1">
    <source>
        <dbReference type="SAM" id="MobiDB-lite"/>
    </source>
</evidence>
<dbReference type="Proteomes" id="UP000267096">
    <property type="component" value="Unassembled WGS sequence"/>
</dbReference>
<sequence>MANSLPVGSISYSPSTPEIDQLPLQLIQNTSSARSAHSRSTQYTGDRKRTYSDDLSSVCLLNPNEAQPASSRSATSPEPAKLSAQCCCESSKVLYSAKRLHHNYNNNKVSRRERECVKEQSLGQALIARLQEWCRQLLWLTLMCVIGCCGGEKCFSEMSCCCFRTIRFVRNSCTLLAAPCGGGARMKTLANIEMKLLRHLTMSSGRVGALSKRCGGFTPRKRRVASRAPSPQLYDINEEELEPPQDE</sequence>
<feature type="compositionally biased region" description="Acidic residues" evidence="1">
    <location>
        <begin position="236"/>
        <end position="247"/>
    </location>
</feature>
<feature type="region of interest" description="Disordered" evidence="1">
    <location>
        <begin position="29"/>
        <end position="50"/>
    </location>
</feature>
<reference evidence="2 3" key="2">
    <citation type="submission" date="2018-11" db="EMBL/GenBank/DDBJ databases">
        <authorList>
            <consortium name="Pathogen Informatics"/>
        </authorList>
    </citation>
    <scope>NUCLEOTIDE SEQUENCE [LARGE SCALE GENOMIC DNA]</scope>
</reference>
<name>A0A0M3JXL2_ANISI</name>
<dbReference type="OrthoDB" id="5863856at2759"/>
<feature type="compositionally biased region" description="Low complexity" evidence="1">
    <location>
        <begin position="30"/>
        <end position="41"/>
    </location>
</feature>
<proteinExistence type="predicted"/>
<evidence type="ECO:0000313" key="4">
    <source>
        <dbReference type="WBParaSite" id="ASIM_0001309601-mRNA-1"/>
    </source>
</evidence>
<organism evidence="4">
    <name type="scientific">Anisakis simplex</name>
    <name type="common">Herring worm</name>
    <dbReference type="NCBI Taxonomy" id="6269"/>
    <lineage>
        <taxon>Eukaryota</taxon>
        <taxon>Metazoa</taxon>
        <taxon>Ecdysozoa</taxon>
        <taxon>Nematoda</taxon>
        <taxon>Chromadorea</taxon>
        <taxon>Rhabditida</taxon>
        <taxon>Spirurina</taxon>
        <taxon>Ascaridomorpha</taxon>
        <taxon>Ascaridoidea</taxon>
        <taxon>Anisakidae</taxon>
        <taxon>Anisakis</taxon>
        <taxon>Anisakis simplex complex</taxon>
    </lineage>
</organism>
<accession>A0A0M3JXL2</accession>
<feature type="region of interest" description="Disordered" evidence="1">
    <location>
        <begin position="224"/>
        <end position="247"/>
    </location>
</feature>
<gene>
    <name evidence="2" type="ORF">ASIM_LOCUS12562</name>
</gene>
<evidence type="ECO:0000313" key="3">
    <source>
        <dbReference type="Proteomes" id="UP000267096"/>
    </source>
</evidence>
<dbReference type="EMBL" id="UYRR01031210">
    <property type="protein sequence ID" value="VDK47651.1"/>
    <property type="molecule type" value="Genomic_DNA"/>
</dbReference>